<dbReference type="Proteomes" id="UP001165289">
    <property type="component" value="Unassembled WGS sequence"/>
</dbReference>
<dbReference type="SUPFAM" id="SSF74924">
    <property type="entry name" value="Cap-Gly domain"/>
    <property type="match status" value="1"/>
</dbReference>
<protein>
    <submittedName>
        <fullName evidence="2">CAP-Gly domain-containing linker protein 4-like isoform X1</fullName>
    </submittedName>
</protein>
<evidence type="ECO:0000313" key="2">
    <source>
        <dbReference type="EMBL" id="KAI6648505.1"/>
    </source>
</evidence>
<organism evidence="2 3">
    <name type="scientific">Oopsacas minuta</name>
    <dbReference type="NCBI Taxonomy" id="111878"/>
    <lineage>
        <taxon>Eukaryota</taxon>
        <taxon>Metazoa</taxon>
        <taxon>Porifera</taxon>
        <taxon>Hexactinellida</taxon>
        <taxon>Hexasterophora</taxon>
        <taxon>Lyssacinosida</taxon>
        <taxon>Leucopsacidae</taxon>
        <taxon>Oopsacas</taxon>
    </lineage>
</organism>
<name>A0AAV7JJ91_9METZ</name>
<accession>A0AAV7JJ91</accession>
<dbReference type="AlphaFoldDB" id="A0AAV7JJ91"/>
<reference evidence="2 3" key="1">
    <citation type="journal article" date="2023" name="BMC Biol.">
        <title>The compact genome of the sponge Oopsacas minuta (Hexactinellida) is lacking key metazoan core genes.</title>
        <authorList>
            <person name="Santini S."/>
            <person name="Schenkelaars Q."/>
            <person name="Jourda C."/>
            <person name="Duchesne M."/>
            <person name="Belahbib H."/>
            <person name="Rocher C."/>
            <person name="Selva M."/>
            <person name="Riesgo A."/>
            <person name="Vervoort M."/>
            <person name="Leys S.P."/>
            <person name="Kodjabachian L."/>
            <person name="Le Bivic A."/>
            <person name="Borchiellini C."/>
            <person name="Claverie J.M."/>
            <person name="Renard E."/>
        </authorList>
    </citation>
    <scope>NUCLEOTIDE SEQUENCE [LARGE SCALE GENOMIC DNA]</scope>
    <source>
        <strain evidence="2">SPO-2</strain>
    </source>
</reference>
<dbReference type="InterPro" id="IPR000938">
    <property type="entry name" value="CAP-Gly_domain"/>
</dbReference>
<dbReference type="InterPro" id="IPR036859">
    <property type="entry name" value="CAP-Gly_dom_sf"/>
</dbReference>
<proteinExistence type="predicted"/>
<dbReference type="Gene3D" id="2.30.30.190">
    <property type="entry name" value="CAP Gly-rich-like domain"/>
    <property type="match status" value="1"/>
</dbReference>
<dbReference type="Pfam" id="PF01302">
    <property type="entry name" value="CAP_GLY"/>
    <property type="match status" value="1"/>
</dbReference>
<dbReference type="SMART" id="SM01052">
    <property type="entry name" value="CAP_GLY"/>
    <property type="match status" value="1"/>
</dbReference>
<dbReference type="PROSITE" id="PS50245">
    <property type="entry name" value="CAP_GLY_2"/>
    <property type="match status" value="1"/>
</dbReference>
<dbReference type="EMBL" id="JAKMXF010000330">
    <property type="protein sequence ID" value="KAI6648505.1"/>
    <property type="molecule type" value="Genomic_DNA"/>
</dbReference>
<comment type="caution">
    <text evidence="2">The sequence shown here is derived from an EMBL/GenBank/DDBJ whole genome shotgun (WGS) entry which is preliminary data.</text>
</comment>
<keyword evidence="3" id="KW-1185">Reference proteome</keyword>
<feature type="domain" description="CAP-Gly" evidence="1">
    <location>
        <begin position="32"/>
        <end position="74"/>
    </location>
</feature>
<evidence type="ECO:0000259" key="1">
    <source>
        <dbReference type="PROSITE" id="PS50245"/>
    </source>
</evidence>
<sequence length="156" mass="17486">MKFEDVTVGQEVNVKLNSSEDEVETGIVRYKGPLVSLKGVWVGVELTSKLGTSNGLYKGIQYFSCREGHGMYIRASALSLFTRKRKLFAVYHKIGPSSVQDNLFRPSKKEPVCTDPKNYCTISQSYLLKAKTSFASPNYQTSNPSSLFSYDGKKKY</sequence>
<evidence type="ECO:0000313" key="3">
    <source>
        <dbReference type="Proteomes" id="UP001165289"/>
    </source>
</evidence>
<gene>
    <name evidence="2" type="ORF">LOD99_8137</name>
</gene>